<dbReference type="AlphaFoldDB" id="A0A7W7M0C5"/>
<keyword evidence="4" id="KW-1185">Reference proteome</keyword>
<protein>
    <recommendedName>
        <fullName evidence="2">TsaA-like domain-containing protein</fullName>
    </recommendedName>
</protein>
<evidence type="ECO:0000313" key="4">
    <source>
        <dbReference type="Proteomes" id="UP000579523"/>
    </source>
</evidence>
<organism evidence="3 4">
    <name type="scientific">Streptomyces griseomycini</name>
    <dbReference type="NCBI Taxonomy" id="66895"/>
    <lineage>
        <taxon>Bacteria</taxon>
        <taxon>Bacillati</taxon>
        <taxon>Actinomycetota</taxon>
        <taxon>Actinomycetes</taxon>
        <taxon>Kitasatosporales</taxon>
        <taxon>Streptomycetaceae</taxon>
        <taxon>Streptomyces</taxon>
    </lineage>
</organism>
<dbReference type="EMBL" id="JACHJI010000006">
    <property type="protein sequence ID" value="MBB4899843.1"/>
    <property type="molecule type" value="Genomic_DNA"/>
</dbReference>
<dbReference type="InterPro" id="IPR023370">
    <property type="entry name" value="TrmO-like_N"/>
</dbReference>
<accession>A0A7W7M0C5</accession>
<feature type="compositionally biased region" description="Low complexity" evidence="1">
    <location>
        <begin position="72"/>
        <end position="83"/>
    </location>
</feature>
<sequence length="134" mass="13907">MAGLDAVDGTPVLDIEPCTAEFGPTGGTVQPEWPVELMRDRRRRPVGRQARDHTTSPGRGQHPLGNVPAPPGSRAARPGVTRVSPAAVARSTATATAAAAVAVASCVRAWCPDMLVSPVECGRPGAVRTRPDKP</sequence>
<dbReference type="InterPro" id="IPR036413">
    <property type="entry name" value="YaeB-like_sf"/>
</dbReference>
<feature type="domain" description="TsaA-like" evidence="2">
    <location>
        <begin position="1"/>
        <end position="27"/>
    </location>
</feature>
<evidence type="ECO:0000313" key="3">
    <source>
        <dbReference type="EMBL" id="MBB4899843.1"/>
    </source>
</evidence>
<gene>
    <name evidence="3" type="ORF">FHS37_003904</name>
</gene>
<feature type="region of interest" description="Disordered" evidence="1">
    <location>
        <begin position="15"/>
        <end position="83"/>
    </location>
</feature>
<dbReference type="SUPFAM" id="SSF118196">
    <property type="entry name" value="YaeB-like"/>
    <property type="match status" value="1"/>
</dbReference>
<name>A0A7W7M0C5_9ACTN</name>
<dbReference type="Proteomes" id="UP000579523">
    <property type="component" value="Unassembled WGS sequence"/>
</dbReference>
<evidence type="ECO:0000259" key="2">
    <source>
        <dbReference type="PROSITE" id="PS51668"/>
    </source>
</evidence>
<evidence type="ECO:0000256" key="1">
    <source>
        <dbReference type="SAM" id="MobiDB-lite"/>
    </source>
</evidence>
<proteinExistence type="predicted"/>
<dbReference type="PROSITE" id="PS51668">
    <property type="entry name" value="TSAA_2"/>
    <property type="match status" value="1"/>
</dbReference>
<reference evidence="3 4" key="1">
    <citation type="submission" date="2020-08" db="EMBL/GenBank/DDBJ databases">
        <title>Genomic Encyclopedia of Type Strains, Phase III (KMG-III): the genomes of soil and plant-associated and newly described type strains.</title>
        <authorList>
            <person name="Whitman W."/>
        </authorList>
    </citation>
    <scope>NUCLEOTIDE SEQUENCE [LARGE SCALE GENOMIC DNA]</scope>
    <source>
        <strain evidence="3 4">CECT 3273</strain>
    </source>
</reference>
<comment type="caution">
    <text evidence="3">The sequence shown here is derived from an EMBL/GenBank/DDBJ whole genome shotgun (WGS) entry which is preliminary data.</text>
</comment>